<organism evidence="2">
    <name type="scientific">marine metagenome</name>
    <dbReference type="NCBI Taxonomy" id="408172"/>
    <lineage>
        <taxon>unclassified sequences</taxon>
        <taxon>metagenomes</taxon>
        <taxon>ecological metagenomes</taxon>
    </lineage>
</organism>
<evidence type="ECO:0000256" key="1">
    <source>
        <dbReference type="SAM" id="MobiDB-lite"/>
    </source>
</evidence>
<accession>A0A382EZV7</accession>
<feature type="compositionally biased region" description="Polar residues" evidence="1">
    <location>
        <begin position="1"/>
        <end position="17"/>
    </location>
</feature>
<feature type="non-terminal residue" evidence="2">
    <location>
        <position position="24"/>
    </location>
</feature>
<evidence type="ECO:0000313" key="2">
    <source>
        <dbReference type="EMBL" id="SVB55654.1"/>
    </source>
</evidence>
<name>A0A382EZV7_9ZZZZ</name>
<reference evidence="2" key="1">
    <citation type="submission" date="2018-05" db="EMBL/GenBank/DDBJ databases">
        <authorList>
            <person name="Lanie J.A."/>
            <person name="Ng W.-L."/>
            <person name="Kazmierczak K.M."/>
            <person name="Andrzejewski T.M."/>
            <person name="Davidsen T.M."/>
            <person name="Wayne K.J."/>
            <person name="Tettelin H."/>
            <person name="Glass J.I."/>
            <person name="Rusch D."/>
            <person name="Podicherti R."/>
            <person name="Tsui H.-C.T."/>
            <person name="Winkler M.E."/>
        </authorList>
    </citation>
    <scope>NUCLEOTIDE SEQUENCE</scope>
</reference>
<proteinExistence type="predicted"/>
<dbReference type="AlphaFoldDB" id="A0A382EZV7"/>
<gene>
    <name evidence="2" type="ORF">METZ01_LOCUS208508</name>
</gene>
<sequence>MRPDSASTPLATSTPNGRTLAMAR</sequence>
<feature type="region of interest" description="Disordered" evidence="1">
    <location>
        <begin position="1"/>
        <end position="24"/>
    </location>
</feature>
<dbReference type="EMBL" id="UINC01046976">
    <property type="protein sequence ID" value="SVB55654.1"/>
    <property type="molecule type" value="Genomic_DNA"/>
</dbReference>
<protein>
    <submittedName>
        <fullName evidence="2">Uncharacterized protein</fullName>
    </submittedName>
</protein>